<feature type="domain" description="Sodium/calcium exchanger membrane region" evidence="6">
    <location>
        <begin position="167"/>
        <end position="311"/>
    </location>
</feature>
<dbReference type="InterPro" id="IPR004837">
    <property type="entry name" value="NaCa_Exmemb"/>
</dbReference>
<protein>
    <submittedName>
        <fullName evidence="7">Calcium/sodium antiporter</fullName>
    </submittedName>
</protein>
<dbReference type="RefSeq" id="WP_249972412.1">
    <property type="nucleotide sequence ID" value="NZ_JAMFLZ010000002.1"/>
</dbReference>
<evidence type="ECO:0000256" key="2">
    <source>
        <dbReference type="ARBA" id="ARBA00022692"/>
    </source>
</evidence>
<keyword evidence="8" id="KW-1185">Reference proteome</keyword>
<feature type="transmembrane region" description="Helical" evidence="5">
    <location>
        <begin position="164"/>
        <end position="181"/>
    </location>
</feature>
<keyword evidence="2 5" id="KW-0812">Transmembrane</keyword>
<feature type="transmembrane region" description="Helical" evidence="5">
    <location>
        <begin position="269"/>
        <end position="285"/>
    </location>
</feature>
<dbReference type="Gene3D" id="1.20.1420.30">
    <property type="entry name" value="NCX, central ion-binding region"/>
    <property type="match status" value="1"/>
</dbReference>
<dbReference type="Pfam" id="PF01699">
    <property type="entry name" value="Na_Ca_ex"/>
    <property type="match status" value="2"/>
</dbReference>
<gene>
    <name evidence="7" type="ORF">M3P09_06020</name>
</gene>
<dbReference type="EMBL" id="JAMFLZ010000002">
    <property type="protein sequence ID" value="MCL6294541.1"/>
    <property type="molecule type" value="Genomic_DNA"/>
</dbReference>
<feature type="transmembrane region" description="Helical" evidence="5">
    <location>
        <begin position="37"/>
        <end position="60"/>
    </location>
</feature>
<organism evidence="7 8">
    <name type="scientific">Jejuia spongiicola</name>
    <dbReference type="NCBI Taxonomy" id="2942207"/>
    <lineage>
        <taxon>Bacteria</taxon>
        <taxon>Pseudomonadati</taxon>
        <taxon>Bacteroidota</taxon>
        <taxon>Flavobacteriia</taxon>
        <taxon>Flavobacteriales</taxon>
        <taxon>Flavobacteriaceae</taxon>
        <taxon>Jejuia</taxon>
    </lineage>
</organism>
<comment type="caution">
    <text evidence="7">The sequence shown here is derived from an EMBL/GenBank/DDBJ whole genome shotgun (WGS) entry which is preliminary data.</text>
</comment>
<dbReference type="InterPro" id="IPR044880">
    <property type="entry name" value="NCX_ion-bd_dom_sf"/>
</dbReference>
<dbReference type="InterPro" id="IPR004481">
    <property type="entry name" value="K/Na/Ca-exchanger"/>
</dbReference>
<dbReference type="PANTHER" id="PTHR10846:SF8">
    <property type="entry name" value="INNER MEMBRANE PROTEIN YRBG"/>
    <property type="match status" value="1"/>
</dbReference>
<feature type="transmembrane region" description="Helical" evidence="5">
    <location>
        <begin position="237"/>
        <end position="257"/>
    </location>
</feature>
<feature type="transmembrane region" description="Helical" evidence="5">
    <location>
        <begin position="201"/>
        <end position="225"/>
    </location>
</feature>
<evidence type="ECO:0000256" key="1">
    <source>
        <dbReference type="ARBA" id="ARBA00004141"/>
    </source>
</evidence>
<sequence>MSLLWVILGFILLVVGGEFLVRSSVALSFKFNISKMIIGMTVVSFATSAPELLVSLQAALSGSPAIAINNVVGSNIANIGLVLGITAMVGSISVDKSFYKLNWPVMMLFSVVLYFFLKNDSMLSAYEGGILFTGLILFLFLLIRKTKKNTSIEEVDESLAVVSNFKIFIWLAIGATSLYFGSEWLVFGAKEIAVAIGVSEAVIGVSLIAIGTSVPELAASVIAAAKQEKAISLGNLIGSNIFNIASVLGLTSMVKSIPVTEPQILSSDIFWMLGFSAVLLPMIFIPKRLQISRAKGFFLVFAYGIFMFLVFTSGKF</sequence>
<evidence type="ECO:0000313" key="8">
    <source>
        <dbReference type="Proteomes" id="UP001165381"/>
    </source>
</evidence>
<dbReference type="NCBIfam" id="TIGR00367">
    <property type="entry name" value="calcium/sodium antiporter"/>
    <property type="match status" value="1"/>
</dbReference>
<feature type="transmembrane region" description="Helical" evidence="5">
    <location>
        <begin position="6"/>
        <end position="25"/>
    </location>
</feature>
<proteinExistence type="predicted"/>
<evidence type="ECO:0000256" key="4">
    <source>
        <dbReference type="ARBA" id="ARBA00023136"/>
    </source>
</evidence>
<keyword evidence="3 5" id="KW-1133">Transmembrane helix</keyword>
<dbReference type="PANTHER" id="PTHR10846">
    <property type="entry name" value="SODIUM/POTASSIUM/CALCIUM EXCHANGER"/>
    <property type="match status" value="1"/>
</dbReference>
<evidence type="ECO:0000256" key="5">
    <source>
        <dbReference type="SAM" id="Phobius"/>
    </source>
</evidence>
<feature type="transmembrane region" description="Helical" evidence="5">
    <location>
        <begin position="101"/>
        <end position="117"/>
    </location>
</feature>
<feature type="domain" description="Sodium/calcium exchanger membrane region" evidence="6">
    <location>
        <begin position="2"/>
        <end position="143"/>
    </location>
</feature>
<dbReference type="Proteomes" id="UP001165381">
    <property type="component" value="Unassembled WGS sequence"/>
</dbReference>
<evidence type="ECO:0000313" key="7">
    <source>
        <dbReference type="EMBL" id="MCL6294541.1"/>
    </source>
</evidence>
<feature type="transmembrane region" description="Helical" evidence="5">
    <location>
        <begin position="66"/>
        <end position="89"/>
    </location>
</feature>
<name>A0ABT0QC25_9FLAO</name>
<evidence type="ECO:0000256" key="3">
    <source>
        <dbReference type="ARBA" id="ARBA00022989"/>
    </source>
</evidence>
<reference evidence="7" key="1">
    <citation type="submission" date="2022-05" db="EMBL/GenBank/DDBJ databases">
        <authorList>
            <person name="Park J.-S."/>
        </authorList>
    </citation>
    <scope>NUCLEOTIDE SEQUENCE</scope>
    <source>
        <strain evidence="7">2012CJ34-3</strain>
    </source>
</reference>
<feature type="transmembrane region" description="Helical" evidence="5">
    <location>
        <begin position="297"/>
        <end position="314"/>
    </location>
</feature>
<feature type="transmembrane region" description="Helical" evidence="5">
    <location>
        <begin position="123"/>
        <end position="143"/>
    </location>
</feature>
<accession>A0ABT0QC25</accession>
<evidence type="ECO:0000259" key="6">
    <source>
        <dbReference type="Pfam" id="PF01699"/>
    </source>
</evidence>
<comment type="subcellular location">
    <subcellularLocation>
        <location evidence="1">Membrane</location>
        <topology evidence="1">Multi-pass membrane protein</topology>
    </subcellularLocation>
</comment>
<keyword evidence="4 5" id="KW-0472">Membrane</keyword>